<accession>A0A8S4EFQ2</accession>
<protein>
    <submittedName>
        <fullName evidence="6">(diamondback moth) hypothetical protein</fullName>
    </submittedName>
</protein>
<evidence type="ECO:0000256" key="5">
    <source>
        <dbReference type="ARBA" id="ARBA00022927"/>
    </source>
</evidence>
<reference evidence="6" key="1">
    <citation type="submission" date="2020-11" db="EMBL/GenBank/DDBJ databases">
        <authorList>
            <person name="Whiteford S."/>
        </authorList>
    </citation>
    <scope>NUCLEOTIDE SEQUENCE</scope>
</reference>
<dbReference type="PANTHER" id="PTHR13673">
    <property type="entry name" value="ESOPHAGEAL CANCER ASSOCIATED PROTEIN"/>
    <property type="match status" value="1"/>
</dbReference>
<evidence type="ECO:0000313" key="7">
    <source>
        <dbReference type="Proteomes" id="UP000653454"/>
    </source>
</evidence>
<comment type="subcellular location">
    <subcellularLocation>
        <location evidence="1">Endosome</location>
    </subcellularLocation>
</comment>
<dbReference type="GO" id="GO:0005768">
    <property type="term" value="C:endosome"/>
    <property type="evidence" value="ECO:0007669"/>
    <property type="project" value="UniProtKB-SubCell"/>
</dbReference>
<dbReference type="EMBL" id="CAJHNJ030000016">
    <property type="protein sequence ID" value="CAG9114315.1"/>
    <property type="molecule type" value="Genomic_DNA"/>
</dbReference>
<comment type="similarity">
    <text evidence="2">Belongs to the VPS35L family.</text>
</comment>
<proteinExistence type="inferred from homology"/>
<evidence type="ECO:0000256" key="2">
    <source>
        <dbReference type="ARBA" id="ARBA00010704"/>
    </source>
</evidence>
<organism evidence="6 7">
    <name type="scientific">Plutella xylostella</name>
    <name type="common">Diamondback moth</name>
    <name type="synonym">Plutella maculipennis</name>
    <dbReference type="NCBI Taxonomy" id="51655"/>
    <lineage>
        <taxon>Eukaryota</taxon>
        <taxon>Metazoa</taxon>
        <taxon>Ecdysozoa</taxon>
        <taxon>Arthropoda</taxon>
        <taxon>Hexapoda</taxon>
        <taxon>Insecta</taxon>
        <taxon>Pterygota</taxon>
        <taxon>Neoptera</taxon>
        <taxon>Endopterygota</taxon>
        <taxon>Lepidoptera</taxon>
        <taxon>Glossata</taxon>
        <taxon>Ditrysia</taxon>
        <taxon>Yponomeutoidea</taxon>
        <taxon>Plutellidae</taxon>
        <taxon>Plutella</taxon>
    </lineage>
</organism>
<comment type="caution">
    <text evidence="6">The sequence shown here is derived from an EMBL/GenBank/DDBJ whole genome shotgun (WGS) entry which is preliminary data.</text>
</comment>
<keyword evidence="3" id="KW-0813">Transport</keyword>
<evidence type="ECO:0000256" key="3">
    <source>
        <dbReference type="ARBA" id="ARBA00022448"/>
    </source>
</evidence>
<evidence type="ECO:0000256" key="1">
    <source>
        <dbReference type="ARBA" id="ARBA00004177"/>
    </source>
</evidence>
<evidence type="ECO:0000313" key="6">
    <source>
        <dbReference type="EMBL" id="CAG9114315.1"/>
    </source>
</evidence>
<dbReference type="InterPro" id="IPR029705">
    <property type="entry name" value="VPS35L"/>
</dbReference>
<keyword evidence="5" id="KW-0653">Protein transport</keyword>
<dbReference type="GO" id="GO:0015031">
    <property type="term" value="P:protein transport"/>
    <property type="evidence" value="ECO:0007669"/>
    <property type="project" value="UniProtKB-KW"/>
</dbReference>
<dbReference type="AlphaFoldDB" id="A0A8S4EFQ2"/>
<keyword evidence="4" id="KW-0967">Endosome</keyword>
<gene>
    <name evidence="6" type="ORF">PLXY2_LOCUS5616</name>
</gene>
<dbReference type="GO" id="GO:0032456">
    <property type="term" value="P:endocytic recycling"/>
    <property type="evidence" value="ECO:0007669"/>
    <property type="project" value="InterPro"/>
</dbReference>
<evidence type="ECO:0000256" key="4">
    <source>
        <dbReference type="ARBA" id="ARBA00022753"/>
    </source>
</evidence>
<dbReference type="PANTHER" id="PTHR13673:SF0">
    <property type="entry name" value="VPS35 ENDOSOMAL PROTEIN-SORTING FACTOR-LIKE"/>
    <property type="match status" value="1"/>
</dbReference>
<dbReference type="Proteomes" id="UP000653454">
    <property type="component" value="Unassembled WGS sequence"/>
</dbReference>
<keyword evidence="7" id="KW-1185">Reference proteome</keyword>
<name>A0A8S4EFQ2_PLUXY</name>
<sequence>MPAYYEWTSLKNKTPRRHEYPSIEVTHHPLKPAHAVTIKQSVSKDFMEDLNKWSSPFEVADPLMRFEQMNMEEPEEAEEAPARADYAAEWRERRAAVLARYTTADKLSITSSYLPGGEKEKPLTALIRQVSTLNEKVRHRLEQLDEDGSARATTGLSQHEFVTKINVLNEEIKKAWNSEQRVKAFKIAIQCSKLLQDTAGLLFYPSKAALIHDTLDMFGELVFQRLREKSYGHKPIKTVHDIDPALVPEPAKETCLNWVYKMASIRELLPRLYMEMALLPCVAFVSKTEIKAAVARLTVMIRGMGSAVVAAYLRLYLTRVAARVLSTGCEEVFYENLNEFVEDYPQIFHPTLKKQYTSQSLPLDKYLSVYLPAAQWLLHGARRRGPGLVGDMLRHCDTVENSQALLREMLRHCDTVDNSELLLYCVLTGFDSATIIQHSAEILEMIQQKADTMVMVPALLTSLGTHLCSAERWPPAPPARPPPPAEALATSWWRVATTIAAPAQFLQVVEPWIEFACKHLSTQHVNMILRGTIRQLVRADPPRAPSAPPPAAPDVDALCGPLMLLLRRLVTHVPVVTEVFLMDAFMPLVELAPSAAARALLARPVLAQLHARHAAAAEQPVAAAALLRLACILHDNISAVTVEDEIRVVSDLISRVVYCVQYEDFEQQLNFYVQCRSDFIKLDAVLVALVHCVNALSARVGASRSAPWLQRACAAYCSVTAPSGAEPMSCSSLFQPTCVNALSARVGASRSAPWLQRACAAYCSVTAPALRCPLARAPLLLLSGQAALLNNCVSQAEANFKALVGLLPDIPEFTMEDGQRRPTHARRGALLSSLLATLLVMPDNVDSNCKAYVLSGVIKTLERIHWRKTDALYSTALLHALDLLCAMAQEDYAYHIESVLSNDVLYGSDEEFIQILEKYSTNICQELLLVLKALAEANETRRQASLSLELFWRVARRADLEKAPMFALATNLWMLYHKLKDPNTKLAKSVLAALNNDDPASRRLLKTIEEATASS</sequence>